<dbReference type="InterPro" id="IPR029034">
    <property type="entry name" value="Cystine-knot_cytokine"/>
</dbReference>
<protein>
    <recommendedName>
        <fullName evidence="2">Nerve growth factor-related domain-containing protein</fullName>
    </recommendedName>
</protein>
<dbReference type="OrthoDB" id="5841828at2759"/>
<organism evidence="3 4">
    <name type="scientific">Steinernema carpocapsae</name>
    <name type="common">Entomopathogenic nematode</name>
    <dbReference type="NCBI Taxonomy" id="34508"/>
    <lineage>
        <taxon>Eukaryota</taxon>
        <taxon>Metazoa</taxon>
        <taxon>Ecdysozoa</taxon>
        <taxon>Nematoda</taxon>
        <taxon>Chromadorea</taxon>
        <taxon>Rhabditida</taxon>
        <taxon>Tylenchina</taxon>
        <taxon>Panagrolaimomorpha</taxon>
        <taxon>Strongyloidoidea</taxon>
        <taxon>Steinernematidae</taxon>
        <taxon>Steinernema</taxon>
    </lineage>
</organism>
<proteinExistence type="predicted"/>
<feature type="domain" description="Nerve growth factor-related" evidence="2">
    <location>
        <begin position="27"/>
        <end position="120"/>
    </location>
</feature>
<evidence type="ECO:0000313" key="3">
    <source>
        <dbReference type="EMBL" id="TMS37567.1"/>
    </source>
</evidence>
<reference evidence="3 4" key="2">
    <citation type="journal article" date="2019" name="G3 (Bethesda)">
        <title>Hybrid Assembly of the Genome of the Entomopathogenic Nematode Steinernema carpocapsae Identifies the X-Chromosome.</title>
        <authorList>
            <person name="Serra L."/>
            <person name="Macchietto M."/>
            <person name="Macias-Munoz A."/>
            <person name="McGill C.J."/>
            <person name="Rodriguez I.M."/>
            <person name="Rodriguez B."/>
            <person name="Murad R."/>
            <person name="Mortazavi A."/>
        </authorList>
    </citation>
    <scope>NUCLEOTIDE SEQUENCE [LARGE SCALE GENOMIC DNA]</scope>
    <source>
        <strain evidence="3 4">ALL</strain>
    </source>
</reference>
<feature type="chain" id="PRO_5020276266" description="Nerve growth factor-related domain-containing protein" evidence="1">
    <location>
        <begin position="20"/>
        <end position="129"/>
    </location>
</feature>
<name>A0A4U8UZH7_STECR</name>
<dbReference type="GO" id="GO:0005102">
    <property type="term" value="F:signaling receptor binding"/>
    <property type="evidence" value="ECO:0007669"/>
    <property type="project" value="InterPro"/>
</dbReference>
<sequence>MAYKALLYVMLTSVALLSAEELLVEQKVDVCEQTAQWEFLEETETIDKRTVSVIQRPGQNQPFFVVRCNPDKESRPCDGVTNRSGCETRFNIVPALVENEATELGMEWAMIRVPGQCVCSRFVNVTISV</sequence>
<dbReference type="AlphaFoldDB" id="A0A4U8UZH7"/>
<accession>A0A4U8UZH7</accession>
<dbReference type="Pfam" id="PF00243">
    <property type="entry name" value="NGF"/>
    <property type="match status" value="1"/>
</dbReference>
<dbReference type="EMBL" id="AZBU02000001">
    <property type="protein sequence ID" value="TMS37567.1"/>
    <property type="molecule type" value="Genomic_DNA"/>
</dbReference>
<feature type="signal peptide" evidence="1">
    <location>
        <begin position="1"/>
        <end position="19"/>
    </location>
</feature>
<comment type="caution">
    <text evidence="3">The sequence shown here is derived from an EMBL/GenBank/DDBJ whole genome shotgun (WGS) entry which is preliminary data.</text>
</comment>
<evidence type="ECO:0000256" key="1">
    <source>
        <dbReference type="SAM" id="SignalP"/>
    </source>
</evidence>
<gene>
    <name evidence="3" type="ORF">L596_004470</name>
</gene>
<dbReference type="Gene3D" id="2.10.90.10">
    <property type="entry name" value="Cystine-knot cytokines"/>
    <property type="match status" value="1"/>
</dbReference>
<reference evidence="3 4" key="1">
    <citation type="journal article" date="2015" name="Genome Biol.">
        <title>Comparative genomics of Steinernema reveals deeply conserved gene regulatory networks.</title>
        <authorList>
            <person name="Dillman A.R."/>
            <person name="Macchietto M."/>
            <person name="Porter C.F."/>
            <person name="Rogers A."/>
            <person name="Williams B."/>
            <person name="Antoshechkin I."/>
            <person name="Lee M.M."/>
            <person name="Goodwin Z."/>
            <person name="Lu X."/>
            <person name="Lewis E.E."/>
            <person name="Goodrich-Blair H."/>
            <person name="Stock S.P."/>
            <person name="Adams B.J."/>
            <person name="Sternberg P.W."/>
            <person name="Mortazavi A."/>
        </authorList>
    </citation>
    <scope>NUCLEOTIDE SEQUENCE [LARGE SCALE GENOMIC DNA]</scope>
    <source>
        <strain evidence="3 4">ALL</strain>
    </source>
</reference>
<dbReference type="PROSITE" id="PS50270">
    <property type="entry name" value="NGF_2"/>
    <property type="match status" value="1"/>
</dbReference>
<dbReference type="SUPFAM" id="SSF57501">
    <property type="entry name" value="Cystine-knot cytokines"/>
    <property type="match status" value="1"/>
</dbReference>
<keyword evidence="1" id="KW-0732">Signal</keyword>
<evidence type="ECO:0000313" key="4">
    <source>
        <dbReference type="Proteomes" id="UP000298663"/>
    </source>
</evidence>
<dbReference type="InterPro" id="IPR002072">
    <property type="entry name" value="Nerve_growth_factor-rel"/>
</dbReference>
<dbReference type="EMBL" id="CM016762">
    <property type="protein sequence ID" value="TMS37567.1"/>
    <property type="molecule type" value="Genomic_DNA"/>
</dbReference>
<dbReference type="Proteomes" id="UP000298663">
    <property type="component" value="Chromosome X"/>
</dbReference>
<keyword evidence="4" id="KW-1185">Reference proteome</keyword>
<evidence type="ECO:0000259" key="2">
    <source>
        <dbReference type="Pfam" id="PF00243"/>
    </source>
</evidence>